<comment type="caution">
    <text evidence="1">The sequence shown here is derived from an EMBL/GenBank/DDBJ whole genome shotgun (WGS) entry which is preliminary data.</text>
</comment>
<dbReference type="AlphaFoldDB" id="A0AAV0WDJ6"/>
<dbReference type="Proteomes" id="UP001160148">
    <property type="component" value="Unassembled WGS sequence"/>
</dbReference>
<name>A0AAV0WDJ6_9HEMI</name>
<accession>A0AAV0WDJ6</accession>
<protein>
    <submittedName>
        <fullName evidence="1">Uncharacterized protein</fullName>
    </submittedName>
</protein>
<reference evidence="1 2" key="1">
    <citation type="submission" date="2023-01" db="EMBL/GenBank/DDBJ databases">
        <authorList>
            <person name="Whitehead M."/>
        </authorList>
    </citation>
    <scope>NUCLEOTIDE SEQUENCE [LARGE SCALE GENOMIC DNA]</scope>
</reference>
<evidence type="ECO:0000313" key="2">
    <source>
        <dbReference type="Proteomes" id="UP001160148"/>
    </source>
</evidence>
<gene>
    <name evidence="1" type="ORF">MEUPH1_LOCUS10046</name>
</gene>
<sequence length="151" mass="18048">MACDSNFHNGYGMALSILKKRWLCDSEMIDFTGMEIFSYFETKDDTHKDTWDRALSNVCPTKVDYTSEIVSVSDFDTSLMFLQPVRITDWDKLQRYEKEDKERRRRRKKKRKELDEQDPELNDVDMETAFHRYLMKRTNNECHVSIVDLGL</sequence>
<evidence type="ECO:0000313" key="1">
    <source>
        <dbReference type="EMBL" id="CAI6353989.1"/>
    </source>
</evidence>
<organism evidence="1 2">
    <name type="scientific">Macrosiphum euphorbiae</name>
    <name type="common">potato aphid</name>
    <dbReference type="NCBI Taxonomy" id="13131"/>
    <lineage>
        <taxon>Eukaryota</taxon>
        <taxon>Metazoa</taxon>
        <taxon>Ecdysozoa</taxon>
        <taxon>Arthropoda</taxon>
        <taxon>Hexapoda</taxon>
        <taxon>Insecta</taxon>
        <taxon>Pterygota</taxon>
        <taxon>Neoptera</taxon>
        <taxon>Paraneoptera</taxon>
        <taxon>Hemiptera</taxon>
        <taxon>Sternorrhyncha</taxon>
        <taxon>Aphidomorpha</taxon>
        <taxon>Aphidoidea</taxon>
        <taxon>Aphididae</taxon>
        <taxon>Macrosiphini</taxon>
        <taxon>Macrosiphum</taxon>
    </lineage>
</organism>
<proteinExistence type="predicted"/>
<keyword evidence="2" id="KW-1185">Reference proteome</keyword>
<dbReference type="EMBL" id="CARXXK010000002">
    <property type="protein sequence ID" value="CAI6353989.1"/>
    <property type="molecule type" value="Genomic_DNA"/>
</dbReference>